<feature type="region of interest" description="Disordered" evidence="1">
    <location>
        <begin position="1"/>
        <end position="28"/>
    </location>
</feature>
<reference evidence="2" key="2">
    <citation type="submission" date="2020-09" db="EMBL/GenBank/DDBJ databases">
        <authorList>
            <person name="Sun Q."/>
            <person name="Zhou Y."/>
        </authorList>
    </citation>
    <scope>NUCLEOTIDE SEQUENCE</scope>
    <source>
        <strain evidence="2">CGMCC 4.7430</strain>
    </source>
</reference>
<proteinExistence type="predicted"/>
<reference evidence="2" key="1">
    <citation type="journal article" date="2014" name="Int. J. Syst. Evol. Microbiol.">
        <title>Complete genome sequence of Corynebacterium casei LMG S-19264T (=DSM 44701T), isolated from a smear-ripened cheese.</title>
        <authorList>
            <consortium name="US DOE Joint Genome Institute (JGI-PGF)"/>
            <person name="Walter F."/>
            <person name="Albersmeier A."/>
            <person name="Kalinowski J."/>
            <person name="Ruckert C."/>
        </authorList>
    </citation>
    <scope>NUCLEOTIDE SEQUENCE</scope>
    <source>
        <strain evidence="2">CGMCC 4.7430</strain>
    </source>
</reference>
<name>A0A918A574_9ACTN</name>
<evidence type="ECO:0000256" key="1">
    <source>
        <dbReference type="SAM" id="MobiDB-lite"/>
    </source>
</evidence>
<keyword evidence="3" id="KW-1185">Reference proteome</keyword>
<evidence type="ECO:0000313" key="3">
    <source>
        <dbReference type="Proteomes" id="UP000660745"/>
    </source>
</evidence>
<sequence length="90" mass="9528">MHRSQFSNSQATSGDIPTEDATEEPAEAIPVLALVADVAPAEAATEETEVADLSGMKPAAPAVAFYLNDDEWDKIDQAREAEAQERGPGD</sequence>
<feature type="compositionally biased region" description="Acidic residues" evidence="1">
    <location>
        <begin position="17"/>
        <end position="26"/>
    </location>
</feature>
<dbReference type="RefSeq" id="WP_189139253.1">
    <property type="nucleotide sequence ID" value="NZ_BMNK01000004.1"/>
</dbReference>
<comment type="caution">
    <text evidence="2">The sequence shown here is derived from an EMBL/GenBank/DDBJ whole genome shotgun (WGS) entry which is preliminary data.</text>
</comment>
<protein>
    <submittedName>
        <fullName evidence="2">Uncharacterized protein</fullName>
    </submittedName>
</protein>
<evidence type="ECO:0000313" key="2">
    <source>
        <dbReference type="EMBL" id="GGP06596.1"/>
    </source>
</evidence>
<dbReference type="EMBL" id="BMNK01000004">
    <property type="protein sequence ID" value="GGP06596.1"/>
    <property type="molecule type" value="Genomic_DNA"/>
</dbReference>
<organism evidence="2 3">
    <name type="scientific">Nonomuraea glycinis</name>
    <dbReference type="NCBI Taxonomy" id="2047744"/>
    <lineage>
        <taxon>Bacteria</taxon>
        <taxon>Bacillati</taxon>
        <taxon>Actinomycetota</taxon>
        <taxon>Actinomycetes</taxon>
        <taxon>Streptosporangiales</taxon>
        <taxon>Streptosporangiaceae</taxon>
        <taxon>Nonomuraea</taxon>
    </lineage>
</organism>
<accession>A0A918A574</accession>
<dbReference type="AlphaFoldDB" id="A0A918A574"/>
<gene>
    <name evidence="2" type="ORF">GCM10012278_30850</name>
</gene>
<dbReference type="Proteomes" id="UP000660745">
    <property type="component" value="Unassembled WGS sequence"/>
</dbReference>
<feature type="compositionally biased region" description="Polar residues" evidence="1">
    <location>
        <begin position="1"/>
        <end position="15"/>
    </location>
</feature>